<proteinExistence type="predicted"/>
<dbReference type="GeneID" id="6342587"/>
<evidence type="ECO:0000313" key="1">
    <source>
        <dbReference type="EMBL" id="EDU47187.1"/>
    </source>
</evidence>
<dbReference type="EMBL" id="DS231617">
    <property type="protein sequence ID" value="EDU47187.1"/>
    <property type="molecule type" value="Genomic_DNA"/>
</dbReference>
<dbReference type="PANTHER" id="PTHR38790">
    <property type="entry name" value="2EXR DOMAIN-CONTAINING PROTEIN-RELATED"/>
    <property type="match status" value="1"/>
</dbReference>
<dbReference type="KEGG" id="ptrr:6342587"/>
<name>B2W1L4_PYRTR</name>
<sequence length="199" mass="23098">MGTLLSVATVLIQEQKTIENQSKSPLLRLPAELRNQTYETAFSGGRIRVRVTNIHTKDVHTQQTAGALALRATCRQIRSESDSIFYEQYIFYFSKTNKFEPIDIAKGFMIDNYQRIERIAVNLRLGFFIWLHMDDENPNELDRLFPCLKHFYTLKPALVITAMAHAFGKTDLEIHEAKFLMEDEDFLGDEDEEDDKDDE</sequence>
<dbReference type="HOGENOM" id="CLU_1441739_0_0_1"/>
<dbReference type="Proteomes" id="UP000001471">
    <property type="component" value="Unassembled WGS sequence"/>
</dbReference>
<dbReference type="PANTHER" id="PTHR38790:SF4">
    <property type="entry name" value="2EXR DOMAIN-CONTAINING PROTEIN"/>
    <property type="match status" value="1"/>
</dbReference>
<protein>
    <submittedName>
        <fullName evidence="1">Uncharacterized protein</fullName>
    </submittedName>
</protein>
<organism evidence="1 2">
    <name type="scientific">Pyrenophora tritici-repentis (strain Pt-1C-BFP)</name>
    <name type="common">Wheat tan spot fungus</name>
    <name type="synonym">Drechslera tritici-repentis</name>
    <dbReference type="NCBI Taxonomy" id="426418"/>
    <lineage>
        <taxon>Eukaryota</taxon>
        <taxon>Fungi</taxon>
        <taxon>Dikarya</taxon>
        <taxon>Ascomycota</taxon>
        <taxon>Pezizomycotina</taxon>
        <taxon>Dothideomycetes</taxon>
        <taxon>Pleosporomycetidae</taxon>
        <taxon>Pleosporales</taxon>
        <taxon>Pleosporineae</taxon>
        <taxon>Pleosporaceae</taxon>
        <taxon>Pyrenophora</taxon>
    </lineage>
</organism>
<gene>
    <name evidence="1" type="ORF">PTRG_04349</name>
</gene>
<evidence type="ECO:0000313" key="2">
    <source>
        <dbReference type="Proteomes" id="UP000001471"/>
    </source>
</evidence>
<reference evidence="2" key="1">
    <citation type="journal article" date="2013" name="G3 (Bethesda)">
        <title>Comparative genomics of a plant-pathogenic fungus, Pyrenophora tritici-repentis, reveals transduplication and the impact of repeat elements on pathogenicity and population divergence.</title>
        <authorList>
            <person name="Manning V.A."/>
            <person name="Pandelova I."/>
            <person name="Dhillon B."/>
            <person name="Wilhelm L.J."/>
            <person name="Goodwin S.B."/>
            <person name="Berlin A.M."/>
            <person name="Figueroa M."/>
            <person name="Freitag M."/>
            <person name="Hane J.K."/>
            <person name="Henrissat B."/>
            <person name="Holman W.H."/>
            <person name="Kodira C.D."/>
            <person name="Martin J."/>
            <person name="Oliver R.P."/>
            <person name="Robbertse B."/>
            <person name="Schackwitz W."/>
            <person name="Schwartz D.C."/>
            <person name="Spatafora J.W."/>
            <person name="Turgeon B.G."/>
            <person name="Yandava C."/>
            <person name="Young S."/>
            <person name="Zhou S."/>
            <person name="Zeng Q."/>
            <person name="Grigoriev I.V."/>
            <person name="Ma L.-J."/>
            <person name="Ciuffetti L.M."/>
        </authorList>
    </citation>
    <scope>NUCLEOTIDE SEQUENCE [LARGE SCALE GENOMIC DNA]</scope>
    <source>
        <strain evidence="2">Pt-1C-BFP</strain>
    </source>
</reference>
<dbReference type="AlphaFoldDB" id="B2W1L4"/>
<accession>B2W1L4</accession>
<dbReference type="InParanoid" id="B2W1L4"/>